<proteinExistence type="predicted"/>
<sequence>MEVIYRYGEQIETTVETMRRRCLAIYDGTISLGQKMMRALEKLREYAEPIIYEISESIQTAVHDLSPLDASDREFRNNLLELYLSCSVLSIGISAGI</sequence>
<dbReference type="AlphaFoldDB" id="A0A1I8EGN1"/>
<organism evidence="1">
    <name type="scientific">Wuchereria bancrofti</name>
    <dbReference type="NCBI Taxonomy" id="6293"/>
    <lineage>
        <taxon>Eukaryota</taxon>
        <taxon>Metazoa</taxon>
        <taxon>Ecdysozoa</taxon>
        <taxon>Nematoda</taxon>
        <taxon>Chromadorea</taxon>
        <taxon>Rhabditida</taxon>
        <taxon>Spirurina</taxon>
        <taxon>Spiruromorpha</taxon>
        <taxon>Filarioidea</taxon>
        <taxon>Onchocercidae</taxon>
        <taxon>Wuchereria</taxon>
    </lineage>
</organism>
<protein>
    <submittedName>
        <fullName evidence="1">Uncharacterized protein</fullName>
    </submittedName>
</protein>
<evidence type="ECO:0000313" key="1">
    <source>
        <dbReference type="WBParaSite" id="maker-PairedContig_199-snap-gene-0.21-mRNA-1"/>
    </source>
</evidence>
<reference evidence="1" key="1">
    <citation type="submission" date="2016-11" db="UniProtKB">
        <authorList>
            <consortium name="WormBaseParasite"/>
        </authorList>
    </citation>
    <scope>IDENTIFICATION</scope>
    <source>
        <strain evidence="1">pt0022</strain>
    </source>
</reference>
<accession>A0A1I8EGN1</accession>
<dbReference type="WBParaSite" id="maker-PairedContig_199-snap-gene-0.21-mRNA-1">
    <property type="protein sequence ID" value="maker-PairedContig_199-snap-gene-0.21-mRNA-1"/>
    <property type="gene ID" value="maker-PairedContig_199-snap-gene-0.21"/>
</dbReference>
<name>A0A1I8EGN1_WUCBA</name>